<dbReference type="Pfam" id="PF04014">
    <property type="entry name" value="MazE_antitoxin"/>
    <property type="match status" value="1"/>
</dbReference>
<dbReference type="OrthoDB" id="582905at2"/>
<gene>
    <name evidence="2" type="ORF">PCC6912_13490</name>
</gene>
<reference evidence="2 3" key="1">
    <citation type="journal article" date="2019" name="Genome Biol. Evol.">
        <title>Day and night: Metabolic profiles and evolutionary relationships of six axenic non-marine cyanobacteria.</title>
        <authorList>
            <person name="Will S.E."/>
            <person name="Henke P."/>
            <person name="Boedeker C."/>
            <person name="Huang S."/>
            <person name="Brinkmann H."/>
            <person name="Rohde M."/>
            <person name="Jarek M."/>
            <person name="Friedl T."/>
            <person name="Seufert S."/>
            <person name="Schumacher M."/>
            <person name="Overmann J."/>
            <person name="Neumann-Schaal M."/>
            <person name="Petersen J."/>
        </authorList>
    </citation>
    <scope>NUCLEOTIDE SEQUENCE [LARGE SCALE GENOMIC DNA]</scope>
    <source>
        <strain evidence="2 3">PCC 6912</strain>
    </source>
</reference>
<dbReference type="GO" id="GO:0003677">
    <property type="term" value="F:DNA binding"/>
    <property type="evidence" value="ECO:0007669"/>
    <property type="project" value="InterPro"/>
</dbReference>
<evidence type="ECO:0000259" key="1">
    <source>
        <dbReference type="SMART" id="SM00966"/>
    </source>
</evidence>
<dbReference type="AlphaFoldDB" id="A0A3S1FRW1"/>
<accession>A0A3S1FRW1</accession>
<dbReference type="NCBIfam" id="TIGR02609">
    <property type="entry name" value="doc_partner"/>
    <property type="match status" value="1"/>
</dbReference>
<dbReference type="SMART" id="SM00966">
    <property type="entry name" value="SpoVT_AbrB"/>
    <property type="match status" value="1"/>
</dbReference>
<name>A0A3S1FRW1_CHLFR</name>
<dbReference type="InterPro" id="IPR013432">
    <property type="entry name" value="Doc_partner"/>
</dbReference>
<feature type="domain" description="SpoVT-AbrB" evidence="1">
    <location>
        <begin position="7"/>
        <end position="52"/>
    </location>
</feature>
<dbReference type="Gene3D" id="2.10.260.10">
    <property type="match status" value="1"/>
</dbReference>
<sequence>MHAIKIRQIGNSLGVTLPKEVLHKLNLKEGDTIYLTETTDGFQITPYDPDFEAAMQAFAETRKNYRNALRELAK</sequence>
<protein>
    <submittedName>
        <fullName evidence="2">Addiction module antidote protein</fullName>
    </submittedName>
</protein>
<dbReference type="Proteomes" id="UP000268857">
    <property type="component" value="Unassembled WGS sequence"/>
</dbReference>
<dbReference type="STRING" id="211165.GCA_000317285_04065"/>
<dbReference type="EMBL" id="RSCJ01000004">
    <property type="protein sequence ID" value="RUR84454.1"/>
    <property type="molecule type" value="Genomic_DNA"/>
</dbReference>
<evidence type="ECO:0000313" key="3">
    <source>
        <dbReference type="Proteomes" id="UP000268857"/>
    </source>
</evidence>
<dbReference type="InterPro" id="IPR037914">
    <property type="entry name" value="SpoVT-AbrB_sf"/>
</dbReference>
<dbReference type="InterPro" id="IPR007159">
    <property type="entry name" value="SpoVT-AbrB_dom"/>
</dbReference>
<evidence type="ECO:0000313" key="2">
    <source>
        <dbReference type="EMBL" id="RUR84454.1"/>
    </source>
</evidence>
<dbReference type="RefSeq" id="WP_016875374.1">
    <property type="nucleotide sequence ID" value="NZ_AJLN01000100.1"/>
</dbReference>
<keyword evidence="3" id="KW-1185">Reference proteome</keyword>
<organism evidence="2 3">
    <name type="scientific">Chlorogloeopsis fritschii PCC 6912</name>
    <dbReference type="NCBI Taxonomy" id="211165"/>
    <lineage>
        <taxon>Bacteria</taxon>
        <taxon>Bacillati</taxon>
        <taxon>Cyanobacteriota</taxon>
        <taxon>Cyanophyceae</taxon>
        <taxon>Nostocales</taxon>
        <taxon>Chlorogloeopsidaceae</taxon>
        <taxon>Chlorogloeopsis</taxon>
    </lineage>
</organism>
<comment type="caution">
    <text evidence="2">The sequence shown here is derived from an EMBL/GenBank/DDBJ whole genome shotgun (WGS) entry which is preliminary data.</text>
</comment>
<dbReference type="SUPFAM" id="SSF89447">
    <property type="entry name" value="AbrB/MazE/MraZ-like"/>
    <property type="match status" value="1"/>
</dbReference>
<proteinExistence type="predicted"/>